<accession>A0A172Z947</accession>
<proteinExistence type="predicted"/>
<dbReference type="InterPro" id="IPR009506">
    <property type="entry name" value="YjiS-like"/>
</dbReference>
<reference evidence="2 3" key="1">
    <citation type="submission" date="2016-05" db="EMBL/GenBank/DDBJ databases">
        <title>Complete genome sequence of Pseudomonas antarctica PAMC 27494.</title>
        <authorList>
            <person name="Lee J."/>
        </authorList>
    </citation>
    <scope>NUCLEOTIDE SEQUENCE [LARGE SCALE GENOMIC DNA]</scope>
    <source>
        <strain evidence="2 3">PAMC 27494</strain>
    </source>
</reference>
<dbReference type="PATRIC" id="fig|219572.3.peg.5857"/>
<dbReference type="Pfam" id="PF06568">
    <property type="entry name" value="YjiS-like"/>
    <property type="match status" value="1"/>
</dbReference>
<name>A0A172Z947_9PSED</name>
<evidence type="ECO:0000259" key="1">
    <source>
        <dbReference type="Pfam" id="PF06568"/>
    </source>
</evidence>
<organism evidence="2 3">
    <name type="scientific">Pseudomonas antarctica</name>
    <dbReference type="NCBI Taxonomy" id="219572"/>
    <lineage>
        <taxon>Bacteria</taxon>
        <taxon>Pseudomonadati</taxon>
        <taxon>Pseudomonadota</taxon>
        <taxon>Gammaproteobacteria</taxon>
        <taxon>Pseudomonadales</taxon>
        <taxon>Pseudomonadaceae</taxon>
        <taxon>Pseudomonas</taxon>
    </lineage>
</organism>
<feature type="domain" description="YjiS-like" evidence="1">
    <location>
        <begin position="31"/>
        <end position="64"/>
    </location>
</feature>
<dbReference type="STRING" id="219572.A7J50_5707"/>
<evidence type="ECO:0000313" key="3">
    <source>
        <dbReference type="Proteomes" id="UP000077829"/>
    </source>
</evidence>
<protein>
    <recommendedName>
        <fullName evidence="1">YjiS-like domain-containing protein</fullName>
    </recommendedName>
</protein>
<dbReference type="Proteomes" id="UP000077829">
    <property type="component" value="Chromosome"/>
</dbReference>
<evidence type="ECO:0000313" key="2">
    <source>
        <dbReference type="EMBL" id="ANF89037.1"/>
    </source>
</evidence>
<dbReference type="RefSeq" id="WP_064454713.1">
    <property type="nucleotide sequence ID" value="NZ_CP015600.1"/>
</dbReference>
<gene>
    <name evidence="2" type="ORF">A7J50_5707</name>
</gene>
<dbReference type="KEGG" id="panr:A7J50_5707"/>
<dbReference type="AlphaFoldDB" id="A0A172Z947"/>
<sequence length="74" mass="8539">MSGMSDVRLALHGQELEAGQERAMSTPTCGRWSLFWHRRHTRKALLSLTHEQLLDIGLSAEQARHEGLKPFWRD</sequence>
<dbReference type="EMBL" id="CP015600">
    <property type="protein sequence ID" value="ANF89037.1"/>
    <property type="molecule type" value="Genomic_DNA"/>
</dbReference>